<proteinExistence type="predicted"/>
<evidence type="ECO:0008006" key="2">
    <source>
        <dbReference type="Google" id="ProtNLM"/>
    </source>
</evidence>
<dbReference type="InterPro" id="IPR011059">
    <property type="entry name" value="Metal-dep_hydrolase_composite"/>
</dbReference>
<name>A0A382LDH7_9ZZZZ</name>
<accession>A0A382LDH7</accession>
<sequence length="66" mass="7235">MKRILIILIICFPIILWAQKTIIHAGTLLDGKSKKAVSSRSIIIEDGKIVDVKSGYVNGDNDAKVI</sequence>
<evidence type="ECO:0000313" key="1">
    <source>
        <dbReference type="EMBL" id="SVC34699.1"/>
    </source>
</evidence>
<reference evidence="1" key="1">
    <citation type="submission" date="2018-05" db="EMBL/GenBank/DDBJ databases">
        <authorList>
            <person name="Lanie J.A."/>
            <person name="Ng W.-L."/>
            <person name="Kazmierczak K.M."/>
            <person name="Andrzejewski T.M."/>
            <person name="Davidsen T.M."/>
            <person name="Wayne K.J."/>
            <person name="Tettelin H."/>
            <person name="Glass J.I."/>
            <person name="Rusch D."/>
            <person name="Podicherti R."/>
            <person name="Tsui H.-C.T."/>
            <person name="Winkler M.E."/>
        </authorList>
    </citation>
    <scope>NUCLEOTIDE SEQUENCE</scope>
</reference>
<dbReference type="AlphaFoldDB" id="A0A382LDH7"/>
<feature type="non-terminal residue" evidence="1">
    <location>
        <position position="66"/>
    </location>
</feature>
<organism evidence="1">
    <name type="scientific">marine metagenome</name>
    <dbReference type="NCBI Taxonomy" id="408172"/>
    <lineage>
        <taxon>unclassified sequences</taxon>
        <taxon>metagenomes</taxon>
        <taxon>ecological metagenomes</taxon>
    </lineage>
</organism>
<protein>
    <recommendedName>
        <fullName evidence="2">Amidohydrolase-related domain-containing protein</fullName>
    </recommendedName>
</protein>
<dbReference type="SUPFAM" id="SSF51338">
    <property type="entry name" value="Composite domain of metallo-dependent hydrolases"/>
    <property type="match status" value="1"/>
</dbReference>
<dbReference type="GO" id="GO:0016810">
    <property type="term" value="F:hydrolase activity, acting on carbon-nitrogen (but not peptide) bonds"/>
    <property type="evidence" value="ECO:0007669"/>
    <property type="project" value="InterPro"/>
</dbReference>
<gene>
    <name evidence="1" type="ORF">METZ01_LOCUS287553</name>
</gene>
<dbReference type="EMBL" id="UINC01086334">
    <property type="protein sequence ID" value="SVC34699.1"/>
    <property type="molecule type" value="Genomic_DNA"/>
</dbReference>
<dbReference type="Gene3D" id="2.30.40.10">
    <property type="entry name" value="Urease, subunit C, domain 1"/>
    <property type="match status" value="1"/>
</dbReference>